<gene>
    <name evidence="1" type="ORF">Taro_010127</name>
</gene>
<dbReference type="AlphaFoldDB" id="A0A843U6U0"/>
<dbReference type="EMBL" id="NMUH01000362">
    <property type="protein sequence ID" value="MQL77710.1"/>
    <property type="molecule type" value="Genomic_DNA"/>
</dbReference>
<comment type="caution">
    <text evidence="1">The sequence shown here is derived from an EMBL/GenBank/DDBJ whole genome shotgun (WGS) entry which is preliminary data.</text>
</comment>
<sequence>MDLLLCVCRYPLRDFGPFVGGGSGYADVGLVKVMAAYVAFRLRHRATSRSQPLCVFKGVFAEQSRGSSARPGGAAERFLRAARGSGDVRGVFLPRGRRVERGKHREISGFRILREGRVYYLVSYCELHVSSFIALKTVDTMLGYPLKHEKRELSMV</sequence>
<evidence type="ECO:0000313" key="2">
    <source>
        <dbReference type="Proteomes" id="UP000652761"/>
    </source>
</evidence>
<keyword evidence="2" id="KW-1185">Reference proteome</keyword>
<name>A0A843U6U0_COLES</name>
<organism evidence="1 2">
    <name type="scientific">Colocasia esculenta</name>
    <name type="common">Wild taro</name>
    <name type="synonym">Arum esculentum</name>
    <dbReference type="NCBI Taxonomy" id="4460"/>
    <lineage>
        <taxon>Eukaryota</taxon>
        <taxon>Viridiplantae</taxon>
        <taxon>Streptophyta</taxon>
        <taxon>Embryophyta</taxon>
        <taxon>Tracheophyta</taxon>
        <taxon>Spermatophyta</taxon>
        <taxon>Magnoliopsida</taxon>
        <taxon>Liliopsida</taxon>
        <taxon>Araceae</taxon>
        <taxon>Aroideae</taxon>
        <taxon>Colocasieae</taxon>
        <taxon>Colocasia</taxon>
    </lineage>
</organism>
<proteinExistence type="predicted"/>
<evidence type="ECO:0000313" key="1">
    <source>
        <dbReference type="EMBL" id="MQL77710.1"/>
    </source>
</evidence>
<dbReference type="Proteomes" id="UP000652761">
    <property type="component" value="Unassembled WGS sequence"/>
</dbReference>
<protein>
    <submittedName>
        <fullName evidence="1">Uncharacterized protein</fullName>
    </submittedName>
</protein>
<reference evidence="1" key="1">
    <citation type="submission" date="2017-07" db="EMBL/GenBank/DDBJ databases">
        <title>Taro Niue Genome Assembly and Annotation.</title>
        <authorList>
            <person name="Atibalentja N."/>
            <person name="Keating K."/>
            <person name="Fields C.J."/>
        </authorList>
    </citation>
    <scope>NUCLEOTIDE SEQUENCE</scope>
    <source>
        <strain evidence="1">Niue_2</strain>
        <tissue evidence="1">Leaf</tissue>
    </source>
</reference>
<accession>A0A843U6U0</accession>